<proteinExistence type="predicted"/>
<feature type="transmembrane region" description="Helical" evidence="1">
    <location>
        <begin position="262"/>
        <end position="283"/>
    </location>
</feature>
<feature type="domain" description="Reverse transcriptase" evidence="2">
    <location>
        <begin position="1"/>
        <end position="226"/>
    </location>
</feature>
<dbReference type="AlphaFoldDB" id="A0A8C5D6P8"/>
<dbReference type="InterPro" id="IPR043502">
    <property type="entry name" value="DNA/RNA_pol_sf"/>
</dbReference>
<reference evidence="3" key="3">
    <citation type="submission" date="2025-09" db="UniProtKB">
        <authorList>
            <consortium name="Ensembl"/>
        </authorList>
    </citation>
    <scope>IDENTIFICATION</scope>
</reference>
<keyword evidence="1" id="KW-0472">Membrane</keyword>
<dbReference type="PANTHER" id="PTHR33332">
    <property type="entry name" value="REVERSE TRANSCRIPTASE DOMAIN-CONTAINING PROTEIN"/>
    <property type="match status" value="1"/>
</dbReference>
<dbReference type="GO" id="GO:0016706">
    <property type="term" value="F:2-oxoglutarate-dependent dioxygenase activity"/>
    <property type="evidence" value="ECO:0007669"/>
    <property type="project" value="InterPro"/>
</dbReference>
<dbReference type="CDD" id="cd01650">
    <property type="entry name" value="RT_nLTR_like"/>
    <property type="match status" value="1"/>
</dbReference>
<dbReference type="Proteomes" id="UP000694680">
    <property type="component" value="Chromosome 10"/>
</dbReference>
<evidence type="ECO:0000259" key="2">
    <source>
        <dbReference type="PROSITE" id="PS50878"/>
    </source>
</evidence>
<keyword evidence="1" id="KW-0812">Transmembrane</keyword>
<reference evidence="3" key="2">
    <citation type="submission" date="2025-08" db="UniProtKB">
        <authorList>
            <consortium name="Ensembl"/>
        </authorList>
    </citation>
    <scope>IDENTIFICATION</scope>
</reference>
<evidence type="ECO:0000256" key="1">
    <source>
        <dbReference type="SAM" id="Phobius"/>
    </source>
</evidence>
<reference evidence="3" key="1">
    <citation type="submission" date="2020-06" db="EMBL/GenBank/DDBJ databases">
        <authorList>
            <consortium name="Wellcome Sanger Institute Data Sharing"/>
        </authorList>
    </citation>
    <scope>NUCLEOTIDE SEQUENCE [LARGE SCALE GENOMIC DNA]</scope>
</reference>
<evidence type="ECO:0000313" key="4">
    <source>
        <dbReference type="Proteomes" id="UP000694680"/>
    </source>
</evidence>
<dbReference type="Pfam" id="PF09004">
    <property type="entry name" value="ALKBH8_N"/>
    <property type="match status" value="1"/>
</dbReference>
<dbReference type="GO" id="GO:0008168">
    <property type="term" value="F:methyltransferase activity"/>
    <property type="evidence" value="ECO:0007669"/>
    <property type="project" value="InterPro"/>
</dbReference>
<protein>
    <recommendedName>
        <fullName evidence="2">Reverse transcriptase domain-containing protein</fullName>
    </recommendedName>
</protein>
<dbReference type="InterPro" id="IPR015095">
    <property type="entry name" value="AlkB_hom8_N"/>
</dbReference>
<accession>A0A8C5D6P8</accession>
<dbReference type="Ensembl" id="ENSGWIT00000003011.1">
    <property type="protein sequence ID" value="ENSGWIP00000002784.1"/>
    <property type="gene ID" value="ENSGWIG00000001510.1"/>
</dbReference>
<keyword evidence="4" id="KW-1185">Reference proteome</keyword>
<dbReference type="SUPFAM" id="SSF56672">
    <property type="entry name" value="DNA/RNA polymerases"/>
    <property type="match status" value="1"/>
</dbReference>
<dbReference type="PROSITE" id="PS50878">
    <property type="entry name" value="RT_POL"/>
    <property type="match status" value="1"/>
</dbReference>
<evidence type="ECO:0000313" key="3">
    <source>
        <dbReference type="Ensembl" id="ENSGWIP00000002784.1"/>
    </source>
</evidence>
<dbReference type="Pfam" id="PF00078">
    <property type="entry name" value="RVT_1"/>
    <property type="match status" value="1"/>
</dbReference>
<keyword evidence="1" id="KW-1133">Transmembrane helix</keyword>
<sequence length="390" mass="44314">MKSFERLVLSHLKKITGPLLDPLQFAYRANRSVEDAVNIGLNYILHHLDSPGTYARILFVDFSSAFNTIIPDILHQKLTQLTVPASTCQWITNFLTDRKQQVRLGSITSGTRSLSTGAPQGCVLSPLLFSLYTNDCTSGDPSVKLLKFADDTTVIGLIRDGDESAFRREVEQLALWCSQNHLELNPLKTVEMTVDFRRNPPPLPPLTILNRELATVDSFRFLGSTISQDLKWTSHIDSTRKKAQQRMYFLRQLRKFNLPQELLIMFYTSIIQSVLCTSITVWFGSSTKLDRHRLQRIVRTAEKIIGVDLPSIQDLYLSRVRKRAGSITADPSHPAHNLFKLLPSGRRYRSLYAKTTRHKNSFFPQAVTLINTKQSKSVSPVSVKKPWNQT</sequence>
<organism evidence="3 4">
    <name type="scientific">Gouania willdenowi</name>
    <name type="common">Blunt-snouted clingfish</name>
    <name type="synonym">Lepadogaster willdenowi</name>
    <dbReference type="NCBI Taxonomy" id="441366"/>
    <lineage>
        <taxon>Eukaryota</taxon>
        <taxon>Metazoa</taxon>
        <taxon>Chordata</taxon>
        <taxon>Craniata</taxon>
        <taxon>Vertebrata</taxon>
        <taxon>Euteleostomi</taxon>
        <taxon>Actinopterygii</taxon>
        <taxon>Neopterygii</taxon>
        <taxon>Teleostei</taxon>
        <taxon>Neoteleostei</taxon>
        <taxon>Acanthomorphata</taxon>
        <taxon>Ovalentaria</taxon>
        <taxon>Blenniimorphae</taxon>
        <taxon>Blenniiformes</taxon>
        <taxon>Gobiesocoidei</taxon>
        <taxon>Gobiesocidae</taxon>
        <taxon>Gobiesocinae</taxon>
        <taxon>Gouania</taxon>
    </lineage>
</organism>
<dbReference type="InterPro" id="IPR000477">
    <property type="entry name" value="RT_dom"/>
</dbReference>
<name>A0A8C5D6P8_GOUWI</name>